<proteinExistence type="predicted"/>
<reference evidence="1 2" key="1">
    <citation type="submission" date="2019-06" db="EMBL/GenBank/DDBJ databases">
        <title>A chromosome-scale genome assembly of the striped catfish, Pangasianodon hypophthalmus.</title>
        <authorList>
            <person name="Wen M."/>
            <person name="Zahm M."/>
            <person name="Roques C."/>
            <person name="Cabau C."/>
            <person name="Klopp C."/>
            <person name="Donnadieu C."/>
            <person name="Jouanno E."/>
            <person name="Avarre J.-C."/>
            <person name="Campet M."/>
            <person name="Ha T.T.T."/>
            <person name="Dugue R."/>
            <person name="Lampietro C."/>
            <person name="Louis A."/>
            <person name="Herpin A."/>
            <person name="Echchiki A."/>
            <person name="Berthelot C."/>
            <person name="Parey E."/>
            <person name="Roest-Crollius H."/>
            <person name="Braasch I."/>
            <person name="Postlethwait J."/>
            <person name="Bobe J."/>
            <person name="Montfort J."/>
            <person name="Bouchez O."/>
            <person name="Begum T."/>
            <person name="Schartl M."/>
            <person name="Guiguen Y."/>
        </authorList>
    </citation>
    <scope>NUCLEOTIDE SEQUENCE [LARGE SCALE GENOMIC DNA]</scope>
    <source>
        <strain evidence="1 2">Indonesia</strain>
        <tissue evidence="1">Blood</tissue>
    </source>
</reference>
<comment type="caution">
    <text evidence="1">The sequence shown here is derived from an EMBL/GenBank/DDBJ whole genome shotgun (WGS) entry which is preliminary data.</text>
</comment>
<dbReference type="Proteomes" id="UP000327468">
    <property type="component" value="Chromosome 23"/>
</dbReference>
<dbReference type="EMBL" id="VFJC01000024">
    <property type="protein sequence ID" value="KAB5531059.1"/>
    <property type="molecule type" value="Genomic_DNA"/>
</dbReference>
<dbReference type="AlphaFoldDB" id="A0A5N5KL10"/>
<protein>
    <submittedName>
        <fullName evidence="1">Uncharacterized protein</fullName>
    </submittedName>
</protein>
<keyword evidence="2" id="KW-1185">Reference proteome</keyword>
<evidence type="ECO:0000313" key="1">
    <source>
        <dbReference type="EMBL" id="KAB5531059.1"/>
    </source>
</evidence>
<organism evidence="1 2">
    <name type="scientific">Pangasianodon hypophthalmus</name>
    <name type="common">Striped catfish</name>
    <name type="synonym">Helicophagus hypophthalmus</name>
    <dbReference type="NCBI Taxonomy" id="310915"/>
    <lineage>
        <taxon>Eukaryota</taxon>
        <taxon>Metazoa</taxon>
        <taxon>Chordata</taxon>
        <taxon>Craniata</taxon>
        <taxon>Vertebrata</taxon>
        <taxon>Euteleostomi</taxon>
        <taxon>Actinopterygii</taxon>
        <taxon>Neopterygii</taxon>
        <taxon>Teleostei</taxon>
        <taxon>Ostariophysi</taxon>
        <taxon>Siluriformes</taxon>
        <taxon>Pangasiidae</taxon>
        <taxon>Pangasianodon</taxon>
    </lineage>
</organism>
<sequence>MLHISAQWRSSNADKVALSPQIQSPALLNTLSESGGKTAGILQRSLHQFLKRFVLVFISAEAFHSGLDLK</sequence>
<evidence type="ECO:0000313" key="2">
    <source>
        <dbReference type="Proteomes" id="UP000327468"/>
    </source>
</evidence>
<gene>
    <name evidence="1" type="ORF">PHYPO_G00136570</name>
</gene>
<accession>A0A5N5KL10</accession>
<name>A0A5N5KL10_PANHP</name>